<name>A0A9N9GCA7_9GLOM</name>
<feature type="compositionally biased region" description="Basic and acidic residues" evidence="1">
    <location>
        <begin position="186"/>
        <end position="206"/>
    </location>
</feature>
<dbReference type="AlphaFoldDB" id="A0A9N9GCA7"/>
<protein>
    <submittedName>
        <fullName evidence="2">1898_t:CDS:1</fullName>
    </submittedName>
</protein>
<evidence type="ECO:0000313" key="2">
    <source>
        <dbReference type="EMBL" id="CAG8592090.1"/>
    </source>
</evidence>
<gene>
    <name evidence="2" type="ORF">ALEPTO_LOCUS7751</name>
</gene>
<organism evidence="2 3">
    <name type="scientific">Ambispora leptoticha</name>
    <dbReference type="NCBI Taxonomy" id="144679"/>
    <lineage>
        <taxon>Eukaryota</taxon>
        <taxon>Fungi</taxon>
        <taxon>Fungi incertae sedis</taxon>
        <taxon>Mucoromycota</taxon>
        <taxon>Glomeromycotina</taxon>
        <taxon>Glomeromycetes</taxon>
        <taxon>Archaeosporales</taxon>
        <taxon>Ambisporaceae</taxon>
        <taxon>Ambispora</taxon>
    </lineage>
</organism>
<comment type="caution">
    <text evidence="2">The sequence shown here is derived from an EMBL/GenBank/DDBJ whole genome shotgun (WGS) entry which is preliminary data.</text>
</comment>
<keyword evidence="3" id="KW-1185">Reference proteome</keyword>
<reference evidence="2" key="1">
    <citation type="submission" date="2021-06" db="EMBL/GenBank/DDBJ databases">
        <authorList>
            <person name="Kallberg Y."/>
            <person name="Tangrot J."/>
            <person name="Rosling A."/>
        </authorList>
    </citation>
    <scope>NUCLEOTIDE SEQUENCE</scope>
    <source>
        <strain evidence="2">FL130A</strain>
    </source>
</reference>
<evidence type="ECO:0000313" key="3">
    <source>
        <dbReference type="Proteomes" id="UP000789508"/>
    </source>
</evidence>
<proteinExistence type="predicted"/>
<sequence>MPTPRLKDIAEDVKKYVESATGEAAQKERSAAVKQQLAIVLTNEGSLTNLKAAIAKIEPYFEGHRPDASNRAKSLFRNFQYCNVYQQWLAAVKSPPGSGQKLLWYDLCGTNPGGDIRPRVKPLMPRGGARIFNDIFGSPDPAKPTNSATMDNLQMNYFTRLAEELLRGSTPSSTPPPQGSGFNRDYAAEERERQQSERERRRNHPD</sequence>
<feature type="region of interest" description="Disordered" evidence="1">
    <location>
        <begin position="166"/>
        <end position="206"/>
    </location>
</feature>
<dbReference type="EMBL" id="CAJVPS010003621">
    <property type="protein sequence ID" value="CAG8592090.1"/>
    <property type="molecule type" value="Genomic_DNA"/>
</dbReference>
<accession>A0A9N9GCA7</accession>
<evidence type="ECO:0000256" key="1">
    <source>
        <dbReference type="SAM" id="MobiDB-lite"/>
    </source>
</evidence>
<dbReference type="Proteomes" id="UP000789508">
    <property type="component" value="Unassembled WGS sequence"/>
</dbReference>